<keyword evidence="3 4" id="KW-1015">Disulfide bond</keyword>
<comment type="caution">
    <text evidence="6">The sequence shown here is derived from an EMBL/GenBank/DDBJ whole genome shotgun (WGS) entry which is preliminary data.</text>
</comment>
<protein>
    <recommendedName>
        <fullName evidence="5">Sushi domain-containing protein</fullName>
    </recommendedName>
</protein>
<dbReference type="InterPro" id="IPR051495">
    <property type="entry name" value="Epithelial_Barrier/Signaling"/>
</dbReference>
<comment type="caution">
    <text evidence="4">Lacks conserved residue(s) required for the propagation of feature annotation.</text>
</comment>
<dbReference type="SMART" id="SM00032">
    <property type="entry name" value="CCP"/>
    <property type="match status" value="1"/>
</dbReference>
<dbReference type="CDD" id="cd00033">
    <property type="entry name" value="CCP"/>
    <property type="match status" value="1"/>
</dbReference>
<evidence type="ECO:0000256" key="3">
    <source>
        <dbReference type="ARBA" id="ARBA00023157"/>
    </source>
</evidence>
<keyword evidence="7" id="KW-1185">Reference proteome</keyword>
<evidence type="ECO:0000256" key="1">
    <source>
        <dbReference type="ARBA" id="ARBA00004370"/>
    </source>
</evidence>
<accession>A0ABN9MDJ9</accession>
<dbReference type="Proteomes" id="UP001176940">
    <property type="component" value="Unassembled WGS sequence"/>
</dbReference>
<dbReference type="InterPro" id="IPR000436">
    <property type="entry name" value="Sushi_SCR_CCP_dom"/>
</dbReference>
<dbReference type="PROSITE" id="PS50923">
    <property type="entry name" value="SUSHI"/>
    <property type="match status" value="1"/>
</dbReference>
<evidence type="ECO:0000259" key="5">
    <source>
        <dbReference type="PROSITE" id="PS50923"/>
    </source>
</evidence>
<feature type="domain" description="Sushi" evidence="5">
    <location>
        <begin position="45"/>
        <end position="102"/>
    </location>
</feature>
<organism evidence="6 7">
    <name type="scientific">Ranitomeya imitator</name>
    <name type="common">mimic poison frog</name>
    <dbReference type="NCBI Taxonomy" id="111125"/>
    <lineage>
        <taxon>Eukaryota</taxon>
        <taxon>Metazoa</taxon>
        <taxon>Chordata</taxon>
        <taxon>Craniata</taxon>
        <taxon>Vertebrata</taxon>
        <taxon>Euteleostomi</taxon>
        <taxon>Amphibia</taxon>
        <taxon>Batrachia</taxon>
        <taxon>Anura</taxon>
        <taxon>Neobatrachia</taxon>
        <taxon>Hyloidea</taxon>
        <taxon>Dendrobatidae</taxon>
        <taxon>Dendrobatinae</taxon>
        <taxon>Ranitomeya</taxon>
    </lineage>
</organism>
<dbReference type="InterPro" id="IPR035976">
    <property type="entry name" value="Sushi/SCR/CCP_sf"/>
</dbReference>
<proteinExistence type="predicted"/>
<dbReference type="PANTHER" id="PTHR13802">
    <property type="entry name" value="MUCIN 4-RELATED"/>
    <property type="match status" value="1"/>
</dbReference>
<dbReference type="Pfam" id="PF00084">
    <property type="entry name" value="Sushi"/>
    <property type="match status" value="1"/>
</dbReference>
<evidence type="ECO:0000256" key="2">
    <source>
        <dbReference type="ARBA" id="ARBA00023136"/>
    </source>
</evidence>
<sequence length="136" mass="15270">MKKLCGNDSFCKFDVLTTRDLEVGFATLMSHDNHKNLVRSLQPVISCGWLEPPKNGKKEGTNYLNNSEVKFTCNKGYMLVGPYSRRCQADGTWSGQSSQCVSDALAQSTKKGSALAYFEDTFMFLVVLLMVCFQDW</sequence>
<keyword evidence="4" id="KW-0768">Sushi</keyword>
<reference evidence="6" key="1">
    <citation type="submission" date="2023-07" db="EMBL/GenBank/DDBJ databases">
        <authorList>
            <person name="Stuckert A."/>
        </authorList>
    </citation>
    <scope>NUCLEOTIDE SEQUENCE</scope>
</reference>
<keyword evidence="2" id="KW-0472">Membrane</keyword>
<dbReference type="EMBL" id="CAUEEQ010063560">
    <property type="protein sequence ID" value="CAJ0964856.1"/>
    <property type="molecule type" value="Genomic_DNA"/>
</dbReference>
<dbReference type="Pfam" id="PF23263">
    <property type="entry name" value="C8-3_MUC4"/>
    <property type="match status" value="1"/>
</dbReference>
<dbReference type="InterPro" id="IPR056619">
    <property type="entry name" value="C8-3_MUC4"/>
</dbReference>
<evidence type="ECO:0000313" key="6">
    <source>
        <dbReference type="EMBL" id="CAJ0964856.1"/>
    </source>
</evidence>
<dbReference type="Gene3D" id="2.10.70.10">
    <property type="entry name" value="Complement Module, domain 1"/>
    <property type="match status" value="1"/>
</dbReference>
<evidence type="ECO:0000313" key="7">
    <source>
        <dbReference type="Proteomes" id="UP001176940"/>
    </source>
</evidence>
<comment type="subcellular location">
    <subcellularLocation>
        <location evidence="1">Membrane</location>
    </subcellularLocation>
</comment>
<name>A0ABN9MDJ9_9NEOB</name>
<dbReference type="PANTHER" id="PTHR13802:SF63">
    <property type="entry name" value="SUSHI DOMAIN-CONTAINING PROTEIN 2"/>
    <property type="match status" value="1"/>
</dbReference>
<gene>
    <name evidence="6" type="ORF">RIMI_LOCUS19674946</name>
</gene>
<dbReference type="SUPFAM" id="SSF57535">
    <property type="entry name" value="Complement control module/SCR domain"/>
    <property type="match status" value="1"/>
</dbReference>
<evidence type="ECO:0000256" key="4">
    <source>
        <dbReference type="PROSITE-ProRule" id="PRU00302"/>
    </source>
</evidence>
<feature type="disulfide bond" evidence="4">
    <location>
        <begin position="73"/>
        <end position="100"/>
    </location>
</feature>